<proteinExistence type="inferred from homology"/>
<evidence type="ECO:0000256" key="8">
    <source>
        <dbReference type="ARBA" id="ARBA00022927"/>
    </source>
</evidence>
<comment type="subcellular location">
    <subcellularLocation>
        <location evidence="1 10">Periplasm</location>
    </subcellularLocation>
</comment>
<keyword evidence="8 10" id="KW-0653">Protein transport</keyword>
<evidence type="ECO:0000256" key="4">
    <source>
        <dbReference type="ARBA" id="ARBA00014035"/>
    </source>
</evidence>
<dbReference type="NCBIfam" id="TIGR00547">
    <property type="entry name" value="lolA"/>
    <property type="match status" value="1"/>
</dbReference>
<dbReference type="Gene3D" id="2.50.20.10">
    <property type="entry name" value="Lipoprotein localisation LolA/LolB/LppX"/>
    <property type="match status" value="1"/>
</dbReference>
<evidence type="ECO:0000256" key="2">
    <source>
        <dbReference type="ARBA" id="ARBA00007615"/>
    </source>
</evidence>
<organism evidence="11 12">
    <name type="scientific">Candidatus Profftia tarda</name>
    <dbReference type="NCBI Taxonomy" id="1177216"/>
    <lineage>
        <taxon>Bacteria</taxon>
        <taxon>Pseudomonadati</taxon>
        <taxon>Pseudomonadota</taxon>
        <taxon>Gammaproteobacteria</taxon>
        <taxon>Enterobacterales</taxon>
        <taxon>Enterobacteriaceae</taxon>
        <taxon>Candidatus Profftia</taxon>
    </lineage>
</organism>
<comment type="function">
    <text evidence="10">Participates in the translocation of lipoproteins from the inner membrane to the outer membrane. Only forms a complex with a lipoprotein if the residue after the N-terminal Cys is not an aspartate (The Asp acts as a targeting signal to indicate that the lipoprotein should stay in the inner membrane).</text>
</comment>
<dbReference type="PANTHER" id="PTHR35869">
    <property type="entry name" value="OUTER-MEMBRANE LIPOPROTEIN CARRIER PROTEIN"/>
    <property type="match status" value="1"/>
</dbReference>
<evidence type="ECO:0000256" key="6">
    <source>
        <dbReference type="ARBA" id="ARBA00022729"/>
    </source>
</evidence>
<evidence type="ECO:0000256" key="10">
    <source>
        <dbReference type="HAMAP-Rule" id="MF_00240"/>
    </source>
</evidence>
<keyword evidence="6" id="KW-0732">Signal</keyword>
<dbReference type="AlphaFoldDB" id="A0A8E4F1Y0"/>
<evidence type="ECO:0000313" key="12">
    <source>
        <dbReference type="Proteomes" id="UP000683585"/>
    </source>
</evidence>
<dbReference type="Proteomes" id="UP000683585">
    <property type="component" value="Chromosome"/>
</dbReference>
<keyword evidence="7 10" id="KW-0574">Periplasm</keyword>
<evidence type="ECO:0000256" key="5">
    <source>
        <dbReference type="ARBA" id="ARBA00022448"/>
    </source>
</evidence>
<keyword evidence="9 10" id="KW-0143">Chaperone</keyword>
<gene>
    <name evidence="10 11" type="primary">lolA</name>
    <name evidence="11" type="ORF">PROFFT_A_07050</name>
</gene>
<protein>
    <recommendedName>
        <fullName evidence="4 10">Outer-membrane lipoprotein carrier protein</fullName>
    </recommendedName>
</protein>
<dbReference type="InterPro" id="IPR018323">
    <property type="entry name" value="OM_lipoprot_carrier_LolA_Pbac"/>
</dbReference>
<dbReference type="CDD" id="cd16325">
    <property type="entry name" value="LolA"/>
    <property type="match status" value="1"/>
</dbReference>
<keyword evidence="12" id="KW-1185">Reference proteome</keyword>
<dbReference type="InterPro" id="IPR029046">
    <property type="entry name" value="LolA/LolB/LppX"/>
</dbReference>
<reference evidence="11" key="1">
    <citation type="submission" date="2020-10" db="EMBL/GenBank/DDBJ databases">
        <authorList>
            <person name="Szabo G."/>
        </authorList>
    </citation>
    <scope>NUCLEOTIDE SEQUENCE</scope>
    <source>
        <strain evidence="11">PROFFT</strain>
    </source>
</reference>
<dbReference type="GO" id="GO:0042953">
    <property type="term" value="P:lipoprotein transport"/>
    <property type="evidence" value="ECO:0007669"/>
    <property type="project" value="InterPro"/>
</dbReference>
<evidence type="ECO:0000313" key="11">
    <source>
        <dbReference type="EMBL" id="CAD6513215.1"/>
    </source>
</evidence>
<dbReference type="GO" id="GO:0030288">
    <property type="term" value="C:outer membrane-bounded periplasmic space"/>
    <property type="evidence" value="ECO:0007669"/>
    <property type="project" value="TreeGrafter"/>
</dbReference>
<name>A0A8E4F1Y0_9ENTR</name>
<dbReference type="GO" id="GO:0044874">
    <property type="term" value="P:lipoprotein localization to outer membrane"/>
    <property type="evidence" value="ECO:0007669"/>
    <property type="project" value="UniProtKB-UniRule"/>
</dbReference>
<dbReference type="SUPFAM" id="SSF89392">
    <property type="entry name" value="Prokaryotic lipoproteins and lipoprotein localization factors"/>
    <property type="match status" value="1"/>
</dbReference>
<comment type="similarity">
    <text evidence="2 10">Belongs to the LolA family.</text>
</comment>
<dbReference type="Pfam" id="PF03548">
    <property type="entry name" value="LolA"/>
    <property type="match status" value="1"/>
</dbReference>
<accession>A0A8E4F1Y0</accession>
<sequence length="181" mass="20722">MADANLQNRLNKINGFHASFIQKLITAEGIVLHRDEGDIWVKRPNLFNWHVIVPDESILISDGKALWFYTPLLEQVTVTWLDQAISSMPFILITNNNAKELSKYHVKQSGDFFYLTPKSQNDALKKLMINISPRGMIGSFSWVNQDGLISFYRLKNNCSAFNVSKFVFLLPEGVTVDDQRQ</sequence>
<dbReference type="InterPro" id="IPR004564">
    <property type="entry name" value="OM_lipoprot_carrier_LolA-like"/>
</dbReference>
<keyword evidence="11" id="KW-0449">Lipoprotein</keyword>
<dbReference type="EMBL" id="LR890047">
    <property type="protein sequence ID" value="CAD6513215.1"/>
    <property type="molecule type" value="Genomic_DNA"/>
</dbReference>
<evidence type="ECO:0000256" key="1">
    <source>
        <dbReference type="ARBA" id="ARBA00004418"/>
    </source>
</evidence>
<dbReference type="KEGG" id="ptf:PROFFT_A_07050"/>
<evidence type="ECO:0000256" key="7">
    <source>
        <dbReference type="ARBA" id="ARBA00022764"/>
    </source>
</evidence>
<evidence type="ECO:0000256" key="9">
    <source>
        <dbReference type="ARBA" id="ARBA00023186"/>
    </source>
</evidence>
<evidence type="ECO:0000256" key="3">
    <source>
        <dbReference type="ARBA" id="ARBA00011245"/>
    </source>
</evidence>
<comment type="subunit">
    <text evidence="3 10">Monomer.</text>
</comment>
<keyword evidence="5 10" id="KW-0813">Transport</keyword>
<dbReference type="PANTHER" id="PTHR35869:SF1">
    <property type="entry name" value="OUTER-MEMBRANE LIPOPROTEIN CARRIER PROTEIN"/>
    <property type="match status" value="1"/>
</dbReference>
<dbReference type="HAMAP" id="MF_00240">
    <property type="entry name" value="LolA"/>
    <property type="match status" value="1"/>
</dbReference>